<dbReference type="InterPro" id="IPR050491">
    <property type="entry name" value="AmpC-like"/>
</dbReference>
<accession>A0A075JMS9</accession>
<dbReference type="HOGENOM" id="CLU_020027_2_0_11"/>
<proteinExistence type="predicted"/>
<dbReference type="Proteomes" id="UP000027986">
    <property type="component" value="Chromosome"/>
</dbReference>
<evidence type="ECO:0000256" key="1">
    <source>
        <dbReference type="SAM" id="MobiDB-lite"/>
    </source>
</evidence>
<dbReference type="KEGG" id="dni:HX89_11545"/>
<sequence length="533" mass="57384">MTDSSTPTPHDPSTDRALAALDAQDEGATATLDSQADAAAMTSAARDVQADRAATPGVSQVDGHVEPSTATRLSRETTTALDRIALDAQRSGRVPGLAAGVARRGTLLWHNGFGAAHLGQNVGAERVGQTAPDENTRFQIASNTKTFVAVTIMALRDEGKLDIDAPARDIIDTITADSPLARMTPRQFMSHSSGIQREAVGDVFDTLVMPGRDEFLASLAHSERVLPAHTRFHYSNLGYALLGEMINRLDGGDWFASVQRRLLDPLGMTSTTLGYPGGVDTDPHAAGTYFVPPYSDVPVDEPVFDSRAIAPAAGMVSSVRDMARWGGFVANPDPAILSADTLEEMCQPQIVADVDRWGAAWGLGFMLLRRDDRIWVGHTGGWPGAITGVFTHRESATTGVALMNATHTPDPAALATDLASAVEEREPELPATWTPGITVPPELVPLLGVWFSEGTQFTFVVEGGTLKARVEGMPEWKAPAVFERVDENRYRTVAGRERGEWLVITRDADGSVTQLNWATYRFTREPAAFGEWL</sequence>
<dbReference type="RefSeq" id="WP_081873727.1">
    <property type="nucleotide sequence ID" value="NZ_CP008889.1"/>
</dbReference>
<dbReference type="SUPFAM" id="SSF56601">
    <property type="entry name" value="beta-lactamase/transpeptidase-like"/>
    <property type="match status" value="1"/>
</dbReference>
<feature type="domain" description="DUF7586" evidence="3">
    <location>
        <begin position="439"/>
        <end position="524"/>
    </location>
</feature>
<dbReference type="OrthoDB" id="3863176at2"/>
<gene>
    <name evidence="4" type="ORF">HX89_11545</name>
</gene>
<dbReference type="EMBL" id="CP008889">
    <property type="protein sequence ID" value="AIF41463.1"/>
    <property type="molecule type" value="Genomic_DNA"/>
</dbReference>
<name>A0A075JMS9_9MICO</name>
<dbReference type="PANTHER" id="PTHR46825:SF7">
    <property type="entry name" value="D-ALANYL-D-ALANINE CARBOXYPEPTIDASE"/>
    <property type="match status" value="1"/>
</dbReference>
<dbReference type="InterPro" id="IPR012338">
    <property type="entry name" value="Beta-lactam/transpept-like"/>
</dbReference>
<keyword evidence="5" id="KW-1185">Reference proteome</keyword>
<dbReference type="InterPro" id="IPR056008">
    <property type="entry name" value="DUF7586"/>
</dbReference>
<dbReference type="InterPro" id="IPR001466">
    <property type="entry name" value="Beta-lactam-related"/>
</dbReference>
<dbReference type="eggNOG" id="COG1680">
    <property type="taxonomic scope" value="Bacteria"/>
</dbReference>
<reference evidence="4 5" key="1">
    <citation type="submission" date="2014-07" db="EMBL/GenBank/DDBJ databases">
        <title>Genome Sequencing of Dermacoccus nishinomiyaensis.</title>
        <authorList>
            <person name="Hong K.W."/>
            <person name="Chan K.G."/>
        </authorList>
    </citation>
    <scope>NUCLEOTIDE SEQUENCE [LARGE SCALE GENOMIC DNA]</scope>
    <source>
        <strain evidence="4 5">M25</strain>
    </source>
</reference>
<dbReference type="Pfam" id="PF24491">
    <property type="entry name" value="DUF7586"/>
    <property type="match status" value="1"/>
</dbReference>
<evidence type="ECO:0000259" key="2">
    <source>
        <dbReference type="Pfam" id="PF00144"/>
    </source>
</evidence>
<dbReference type="GeneID" id="41841718"/>
<dbReference type="PANTHER" id="PTHR46825">
    <property type="entry name" value="D-ALANYL-D-ALANINE-CARBOXYPEPTIDASE/ENDOPEPTIDASE AMPH"/>
    <property type="match status" value="1"/>
</dbReference>
<organism evidence="4 5">
    <name type="scientific">Dermacoccus nishinomiyaensis</name>
    <dbReference type="NCBI Taxonomy" id="1274"/>
    <lineage>
        <taxon>Bacteria</taxon>
        <taxon>Bacillati</taxon>
        <taxon>Actinomycetota</taxon>
        <taxon>Actinomycetes</taxon>
        <taxon>Micrococcales</taxon>
        <taxon>Dermacoccaceae</taxon>
        <taxon>Dermacoccus</taxon>
    </lineage>
</organism>
<feature type="region of interest" description="Disordered" evidence="1">
    <location>
        <begin position="49"/>
        <end position="76"/>
    </location>
</feature>
<protein>
    <submittedName>
        <fullName evidence="4">Beta-lactamase</fullName>
    </submittedName>
</protein>
<dbReference type="AlphaFoldDB" id="A0A075JMS9"/>
<feature type="domain" description="Beta-lactamase-related" evidence="2">
    <location>
        <begin position="85"/>
        <end position="419"/>
    </location>
</feature>
<evidence type="ECO:0000313" key="5">
    <source>
        <dbReference type="Proteomes" id="UP000027986"/>
    </source>
</evidence>
<dbReference type="Gene3D" id="3.40.710.10">
    <property type="entry name" value="DD-peptidase/beta-lactamase superfamily"/>
    <property type="match status" value="1"/>
</dbReference>
<evidence type="ECO:0000259" key="3">
    <source>
        <dbReference type="Pfam" id="PF24491"/>
    </source>
</evidence>
<dbReference type="Pfam" id="PF00144">
    <property type="entry name" value="Beta-lactamase"/>
    <property type="match status" value="1"/>
</dbReference>
<evidence type="ECO:0000313" key="4">
    <source>
        <dbReference type="EMBL" id="AIF41463.1"/>
    </source>
</evidence>